<dbReference type="InterPro" id="IPR052526">
    <property type="entry name" value="HTH-type_Bedaq_tolerance"/>
</dbReference>
<keyword evidence="4" id="KW-1185">Reference proteome</keyword>
<gene>
    <name evidence="3" type="ORF">SAMN05428963_10578</name>
</gene>
<feature type="compositionally biased region" description="Acidic residues" evidence="1">
    <location>
        <begin position="1"/>
        <end position="12"/>
    </location>
</feature>
<dbReference type="Proteomes" id="UP000190135">
    <property type="component" value="Unassembled WGS sequence"/>
</dbReference>
<dbReference type="Gene3D" id="1.10.10.10">
    <property type="entry name" value="Winged helix-like DNA-binding domain superfamily/Winged helix DNA-binding domain"/>
    <property type="match status" value="1"/>
</dbReference>
<evidence type="ECO:0000313" key="3">
    <source>
        <dbReference type="EMBL" id="SKA03751.1"/>
    </source>
</evidence>
<dbReference type="AlphaFoldDB" id="A0A1T4QJS6"/>
<evidence type="ECO:0000259" key="2">
    <source>
        <dbReference type="PROSITE" id="PS50995"/>
    </source>
</evidence>
<dbReference type="RefSeq" id="WP_078707993.1">
    <property type="nucleotide sequence ID" value="NZ_FUXL01000005.1"/>
</dbReference>
<reference evidence="3 4" key="1">
    <citation type="submission" date="2017-02" db="EMBL/GenBank/DDBJ databases">
        <authorList>
            <person name="Peterson S.W."/>
        </authorList>
    </citation>
    <scope>NUCLEOTIDE SEQUENCE [LARGE SCALE GENOMIC DNA]</scope>
    <source>
        <strain evidence="3 4">USBA 369</strain>
    </source>
</reference>
<dbReference type="InterPro" id="IPR036390">
    <property type="entry name" value="WH_DNA-bd_sf"/>
</dbReference>
<dbReference type="EMBL" id="FUXL01000005">
    <property type="protein sequence ID" value="SKA03751.1"/>
    <property type="molecule type" value="Genomic_DNA"/>
</dbReference>
<dbReference type="STRING" id="1365950.SAMN05428963_10578"/>
<dbReference type="PROSITE" id="PS50995">
    <property type="entry name" value="HTH_MARR_2"/>
    <property type="match status" value="1"/>
</dbReference>
<dbReference type="Pfam" id="PF12802">
    <property type="entry name" value="MarR_2"/>
    <property type="match status" value="1"/>
</dbReference>
<dbReference type="Gene3D" id="1.10.287.100">
    <property type="match status" value="1"/>
</dbReference>
<dbReference type="InterPro" id="IPR036388">
    <property type="entry name" value="WH-like_DNA-bd_sf"/>
</dbReference>
<dbReference type="PANTHER" id="PTHR39515">
    <property type="entry name" value="CONSERVED PROTEIN"/>
    <property type="match status" value="1"/>
</dbReference>
<sequence length="165" mass="18027">MSTTDDSAESGEEPAVSDTQTDEQRQRAKALAGDLHSIVGRLKRRFREESKARDLTPSQWSVLRRLELEGPATVTSLARAEGMRPQSMGATVAVLIDKGVLVGAPDPDDGRQTILSISPTFFDSLTKGRAARDMWLKGAIQARLSPAEQEDLARAIELLQRLVDT</sequence>
<dbReference type="OrthoDB" id="511972at2"/>
<dbReference type="GO" id="GO:0003700">
    <property type="term" value="F:DNA-binding transcription factor activity"/>
    <property type="evidence" value="ECO:0007669"/>
    <property type="project" value="InterPro"/>
</dbReference>
<accession>A0A1T4QJS6</accession>
<evidence type="ECO:0000256" key="1">
    <source>
        <dbReference type="SAM" id="MobiDB-lite"/>
    </source>
</evidence>
<evidence type="ECO:0000313" key="4">
    <source>
        <dbReference type="Proteomes" id="UP000190135"/>
    </source>
</evidence>
<organism evidence="3 4">
    <name type="scientific">Consotaella salsifontis</name>
    <dbReference type="NCBI Taxonomy" id="1365950"/>
    <lineage>
        <taxon>Bacteria</taxon>
        <taxon>Pseudomonadati</taxon>
        <taxon>Pseudomonadota</taxon>
        <taxon>Alphaproteobacteria</taxon>
        <taxon>Hyphomicrobiales</taxon>
        <taxon>Aurantimonadaceae</taxon>
        <taxon>Consotaella</taxon>
    </lineage>
</organism>
<dbReference type="PANTHER" id="PTHR39515:SF2">
    <property type="entry name" value="HTH-TYPE TRANSCRIPTIONAL REGULATOR RV0880"/>
    <property type="match status" value="1"/>
</dbReference>
<dbReference type="InterPro" id="IPR000835">
    <property type="entry name" value="HTH_MarR-typ"/>
</dbReference>
<proteinExistence type="predicted"/>
<feature type="region of interest" description="Disordered" evidence="1">
    <location>
        <begin position="1"/>
        <end position="32"/>
    </location>
</feature>
<protein>
    <submittedName>
        <fullName evidence="3">Transcriptional regulator, MarR family</fullName>
    </submittedName>
</protein>
<dbReference type="SUPFAM" id="SSF46785">
    <property type="entry name" value="Winged helix' DNA-binding domain"/>
    <property type="match status" value="1"/>
</dbReference>
<name>A0A1T4QJS6_9HYPH</name>
<feature type="domain" description="HTH marR-type" evidence="2">
    <location>
        <begin position="28"/>
        <end position="164"/>
    </location>
</feature>
<dbReference type="SMART" id="SM00347">
    <property type="entry name" value="HTH_MARR"/>
    <property type="match status" value="1"/>
</dbReference>